<evidence type="ECO:0000313" key="1">
    <source>
        <dbReference type="EMBL" id="TAI47195.1"/>
    </source>
</evidence>
<dbReference type="GO" id="GO:0004180">
    <property type="term" value="F:carboxypeptidase activity"/>
    <property type="evidence" value="ECO:0007669"/>
    <property type="project" value="UniProtKB-KW"/>
</dbReference>
<dbReference type="Pfam" id="PF13620">
    <property type="entry name" value="CarboxypepD_reg"/>
    <property type="match status" value="1"/>
</dbReference>
<dbReference type="Gene3D" id="2.60.40.1120">
    <property type="entry name" value="Carboxypeptidase-like, regulatory domain"/>
    <property type="match status" value="1"/>
</dbReference>
<name>A0A4Q8QA77_9FLAO</name>
<keyword evidence="2" id="KW-1185">Reference proteome</keyword>
<accession>A0A4Q8QA77</accession>
<gene>
    <name evidence="1" type="ORF">EW142_10945</name>
</gene>
<dbReference type="AlphaFoldDB" id="A0A4Q8QA77"/>
<keyword evidence="1" id="KW-0645">Protease</keyword>
<organism evidence="1 2">
    <name type="scientific">Flagellimonas allohymeniacidonis</name>
    <dbReference type="NCBI Taxonomy" id="2517819"/>
    <lineage>
        <taxon>Bacteria</taxon>
        <taxon>Pseudomonadati</taxon>
        <taxon>Bacteroidota</taxon>
        <taxon>Flavobacteriia</taxon>
        <taxon>Flavobacteriales</taxon>
        <taxon>Flavobacteriaceae</taxon>
        <taxon>Flagellimonas</taxon>
    </lineage>
</organism>
<comment type="caution">
    <text evidence="1">The sequence shown here is derived from an EMBL/GenBank/DDBJ whole genome shotgun (WGS) entry which is preliminary data.</text>
</comment>
<dbReference type="InterPro" id="IPR008969">
    <property type="entry name" value="CarboxyPept-like_regulatory"/>
</dbReference>
<dbReference type="EMBL" id="SGIU01000002">
    <property type="protein sequence ID" value="TAI47195.1"/>
    <property type="molecule type" value="Genomic_DNA"/>
</dbReference>
<sequence length="325" mass="35352">MNFVKTNREPYRFPMLRTIEIGLILFLLTVGCSNSDSDSTDDIPDQQIPGTIVGVVSDPDGNVYPGASITASKGKEESTRVTNPLGEFKITTKSIGPHNVVLELPLSTEALSSTEISINVKEDQDARVDFVIQPKSVKAHLNFGDVQILEEIVDKDGNTPTSPSEPLYAANIFDPPLGLLTAIKAPDGHQITLEEFEKAEGKLDVHCNGDKSYINVALEGMIPNGTYTFWLAYLNKTRKVGEAIDFANDFVFRTNPPVGASNGTENIAVADENGTISLVFEHASCILTDEVALVIPILYHINGKTFGGGHVPDTEEMVHMLAYFQ</sequence>
<dbReference type="SUPFAM" id="SSF49464">
    <property type="entry name" value="Carboxypeptidase regulatory domain-like"/>
    <property type="match status" value="1"/>
</dbReference>
<dbReference type="PROSITE" id="PS51257">
    <property type="entry name" value="PROKAR_LIPOPROTEIN"/>
    <property type="match status" value="1"/>
</dbReference>
<keyword evidence="1" id="KW-0121">Carboxypeptidase</keyword>
<keyword evidence="1" id="KW-0378">Hydrolase</keyword>
<dbReference type="RefSeq" id="WP_130613787.1">
    <property type="nucleotide sequence ID" value="NZ_SGIU01000002.1"/>
</dbReference>
<dbReference type="Proteomes" id="UP000291981">
    <property type="component" value="Unassembled WGS sequence"/>
</dbReference>
<reference evidence="1 2" key="1">
    <citation type="submission" date="2019-02" db="EMBL/GenBank/DDBJ databases">
        <title>Draft genome sequence of Muricauda sp. 176CP4-71.</title>
        <authorList>
            <person name="Park J.-S."/>
        </authorList>
    </citation>
    <scope>NUCLEOTIDE SEQUENCE [LARGE SCALE GENOMIC DNA]</scope>
    <source>
        <strain evidence="1 2">176CP4-71</strain>
    </source>
</reference>
<evidence type="ECO:0000313" key="2">
    <source>
        <dbReference type="Proteomes" id="UP000291981"/>
    </source>
</evidence>
<dbReference type="OrthoDB" id="1421043at2"/>
<protein>
    <submittedName>
        <fullName evidence="1">Carboxypeptidase regulatory-like domain-containing protein</fullName>
    </submittedName>
</protein>
<proteinExistence type="predicted"/>